<dbReference type="RefSeq" id="XP_002680100.1">
    <property type="nucleotide sequence ID" value="XM_002680054.1"/>
</dbReference>
<dbReference type="AlphaFoldDB" id="D2V7D3"/>
<evidence type="ECO:0000256" key="1">
    <source>
        <dbReference type="SAM" id="MobiDB-lite"/>
    </source>
</evidence>
<evidence type="ECO:0000313" key="3">
    <source>
        <dbReference type="EMBL" id="EFC47356.1"/>
    </source>
</evidence>
<dbReference type="EMBL" id="GG738855">
    <property type="protein sequence ID" value="EFC47356.1"/>
    <property type="molecule type" value="Genomic_DNA"/>
</dbReference>
<dbReference type="Proteomes" id="UP000006671">
    <property type="component" value="Unassembled WGS sequence"/>
</dbReference>
<dbReference type="VEuPathDB" id="AmoebaDB:NAEGRDRAFT_64755"/>
<protein>
    <submittedName>
        <fullName evidence="3">Predicted protein</fullName>
    </submittedName>
</protein>
<accession>D2V7D3</accession>
<feature type="transmembrane region" description="Helical" evidence="2">
    <location>
        <begin position="203"/>
        <end position="223"/>
    </location>
</feature>
<keyword evidence="4" id="KW-1185">Reference proteome</keyword>
<name>D2V7D3_NAEGR</name>
<feature type="region of interest" description="Disordered" evidence="1">
    <location>
        <begin position="1"/>
        <end position="34"/>
    </location>
</feature>
<evidence type="ECO:0000256" key="2">
    <source>
        <dbReference type="SAM" id="Phobius"/>
    </source>
</evidence>
<evidence type="ECO:0000313" key="4">
    <source>
        <dbReference type="Proteomes" id="UP000006671"/>
    </source>
</evidence>
<sequence length="238" mass="27129">MESTTPSSSINSPRNGATTTKNNNKQRFSLPTKKSSLLDFTPASELLTPRTLIVGYLNSSSKSTKSFSNPKIQEHVEQNIARIKEGLSSIESSHNTVRKLLDDELKGSQTLQQEIGQIRDRFDETKDEIQKMDSMLIREMKESNSDILSTTSTQVVPKMEEKSFQEKPDTTEKIKEILDEWLEQNLSKQNREPRTDGIGFCQIFVWVLLFVLLIMSLLHIFGFSEPLIAKIANWNPTY</sequence>
<organism evidence="4">
    <name type="scientific">Naegleria gruberi</name>
    <name type="common">Amoeba</name>
    <dbReference type="NCBI Taxonomy" id="5762"/>
    <lineage>
        <taxon>Eukaryota</taxon>
        <taxon>Discoba</taxon>
        <taxon>Heterolobosea</taxon>
        <taxon>Tetramitia</taxon>
        <taxon>Eutetramitia</taxon>
        <taxon>Vahlkampfiidae</taxon>
        <taxon>Naegleria</taxon>
    </lineage>
</organism>
<keyword evidence="2" id="KW-1133">Transmembrane helix</keyword>
<reference evidence="3 4" key="1">
    <citation type="journal article" date="2010" name="Cell">
        <title>The genome of Naegleria gruberi illuminates early eukaryotic versatility.</title>
        <authorList>
            <person name="Fritz-Laylin L.K."/>
            <person name="Prochnik S.E."/>
            <person name="Ginger M.L."/>
            <person name="Dacks J.B."/>
            <person name="Carpenter M.L."/>
            <person name="Field M.C."/>
            <person name="Kuo A."/>
            <person name="Paredez A."/>
            <person name="Chapman J."/>
            <person name="Pham J."/>
            <person name="Shu S."/>
            <person name="Neupane R."/>
            <person name="Cipriano M."/>
            <person name="Mancuso J."/>
            <person name="Tu H."/>
            <person name="Salamov A."/>
            <person name="Lindquist E."/>
            <person name="Shapiro H."/>
            <person name="Lucas S."/>
            <person name="Grigoriev I.V."/>
            <person name="Cande W.Z."/>
            <person name="Fulton C."/>
            <person name="Rokhsar D.S."/>
            <person name="Dawson S.C."/>
        </authorList>
    </citation>
    <scope>NUCLEOTIDE SEQUENCE [LARGE SCALE GENOMIC DNA]</scope>
    <source>
        <strain evidence="3 4">NEG-M</strain>
    </source>
</reference>
<dbReference type="OrthoDB" id="10604986at2759"/>
<proteinExistence type="predicted"/>
<gene>
    <name evidence="3" type="ORF">NAEGRDRAFT_64755</name>
</gene>
<keyword evidence="2" id="KW-0812">Transmembrane</keyword>
<dbReference type="KEGG" id="ngr:NAEGRDRAFT_64755"/>
<keyword evidence="2" id="KW-0472">Membrane</keyword>
<dbReference type="GeneID" id="8861423"/>
<dbReference type="InParanoid" id="D2V7D3"/>